<dbReference type="PANTHER" id="PTHR46967:SF2">
    <property type="entry name" value="SUSHI, VON WILLEBRAND FACTOR TYPE A, EGF AND PENTRAXIN DOMAIN-CONTAINING PROTEIN 1-LIKE"/>
    <property type="match status" value="1"/>
</dbReference>
<keyword evidence="1" id="KW-0812">Transmembrane</keyword>
<evidence type="ECO:0000256" key="1">
    <source>
        <dbReference type="SAM" id="Phobius"/>
    </source>
</evidence>
<evidence type="ECO:0000313" key="3">
    <source>
        <dbReference type="EMBL" id="CAE7375678.1"/>
    </source>
</evidence>
<dbReference type="Pfam" id="PF07699">
    <property type="entry name" value="Ephrin_rec_like"/>
    <property type="match status" value="2"/>
</dbReference>
<dbReference type="SMART" id="SM01411">
    <property type="entry name" value="Ephrin_rec_like"/>
    <property type="match status" value="2"/>
</dbReference>
<feature type="transmembrane region" description="Helical" evidence="1">
    <location>
        <begin position="707"/>
        <end position="728"/>
    </location>
</feature>
<dbReference type="SUPFAM" id="SSF57184">
    <property type="entry name" value="Growth factor receptor domain"/>
    <property type="match status" value="1"/>
</dbReference>
<organism evidence="3 4">
    <name type="scientific">Symbiodinium necroappetens</name>
    <dbReference type="NCBI Taxonomy" id="1628268"/>
    <lineage>
        <taxon>Eukaryota</taxon>
        <taxon>Sar</taxon>
        <taxon>Alveolata</taxon>
        <taxon>Dinophyceae</taxon>
        <taxon>Suessiales</taxon>
        <taxon>Symbiodiniaceae</taxon>
        <taxon>Symbiodinium</taxon>
    </lineage>
</organism>
<reference evidence="3" key="1">
    <citation type="submission" date="2021-02" db="EMBL/GenBank/DDBJ databases">
        <authorList>
            <person name="Dougan E. K."/>
            <person name="Rhodes N."/>
            <person name="Thang M."/>
            <person name="Chan C."/>
        </authorList>
    </citation>
    <scope>NUCLEOTIDE SEQUENCE</scope>
</reference>
<dbReference type="Proteomes" id="UP000601435">
    <property type="component" value="Unassembled WGS sequence"/>
</dbReference>
<feature type="transmembrane region" description="Helical" evidence="1">
    <location>
        <begin position="682"/>
        <end position="701"/>
    </location>
</feature>
<feature type="domain" description="Tyrosine-protein kinase ephrin type A/B receptor-like" evidence="2">
    <location>
        <begin position="298"/>
        <end position="346"/>
    </location>
</feature>
<dbReference type="InterPro" id="IPR011641">
    <property type="entry name" value="Tyr-kin_ephrin_A/B_rcpt-like"/>
</dbReference>
<protein>
    <submittedName>
        <fullName evidence="3">SCUBE2 protein</fullName>
    </submittedName>
</protein>
<sequence>MLPPDYVWFVAAFDNWIPNITASFAGTPGCSCTAEQLHTVSYGLIVSGRGPIQATNDVHGLSGRRLSDLSEQYNRECQSFGGGQGSCNALWSGYFYDGLWHFASILHTYLVEQNHSIADLATPSSRLALYELSLRQDYMGLTGPVRQFNSIEPTTTPPSFGDRDGLMLLRQMAGPIGNEFVEVARRTSAATDWLADLRWSPLDSTKMIACSGGTCDLESAWIPRDRIEQCPAGSVFSIELGCVACTPGRYADTNMTECPSCGIGTFANETGQADCTPCSPGSFNNALGAESCELCGQGFFANTSGASLCRKCDFDTYASEKGLMSCFACPPGTTTGFTGAVDVEACQCKGELWDGVCVVCTGDTRFEDGQCVSCSRGLVCDGSKEPMLAEGYWAAADNPFSVYQCVPYEYCPGGLPGQCNGGRIGTPCADCPPGQSWQTDVCADCTPFSVAGWLVAGLVAALGIPAAYYFMNTKQTSKATTMLATSCGVGMTINMLQSIGIVGFISFSWPPALQGLFNLMGILTLDLQAIGFDCVSSNPVLGYVSITSALPAALTWLLVFSFLSKLLPSKFRVEVSKMLSTMGQFFQVSFTIYSKIALSPMMCYTHPNGKSGLLENNGIFCFESPEHTRMFIAGLCTIALLASFYSTALWATIRAPKYAAAGNASFMAATRFLLFRFRTDSWWFGTFMLPRGLCLSMSIVLAADNPYIQMILIISVILTYMLVQLITWPWKLPALNAFDAIVSSAMLMMMAILGAFAPELDDVLKEQLTDFVIGIVMFLNCVVVIMLCMAAFGLV</sequence>
<dbReference type="Gene3D" id="2.10.50.10">
    <property type="entry name" value="Tumor Necrosis Factor Receptor, subunit A, domain 2"/>
    <property type="match status" value="2"/>
</dbReference>
<feature type="transmembrane region" description="Helical" evidence="1">
    <location>
        <begin position="630"/>
        <end position="652"/>
    </location>
</feature>
<feature type="transmembrane region" description="Helical" evidence="1">
    <location>
        <begin position="483"/>
        <end position="509"/>
    </location>
</feature>
<gene>
    <name evidence="3" type="primary">SCUBE2</name>
    <name evidence="3" type="ORF">SNEC2469_LOCUS10131</name>
</gene>
<dbReference type="PANTHER" id="PTHR46967">
    <property type="entry name" value="INSULIN-LIKE GROWTH FACTOR BINDING PROTEIN,N-TERMINAL"/>
    <property type="match status" value="1"/>
</dbReference>
<dbReference type="OrthoDB" id="418863at2759"/>
<comment type="caution">
    <text evidence="3">The sequence shown here is derived from an EMBL/GenBank/DDBJ whole genome shotgun (WGS) entry which is preliminary data.</text>
</comment>
<dbReference type="InterPro" id="IPR009030">
    <property type="entry name" value="Growth_fac_rcpt_cys_sf"/>
</dbReference>
<dbReference type="AlphaFoldDB" id="A0A812QD73"/>
<keyword evidence="1" id="KW-1133">Transmembrane helix</keyword>
<feature type="domain" description="Tyrosine-protein kinase ephrin type A/B receptor-like" evidence="2">
    <location>
        <begin position="248"/>
        <end position="295"/>
    </location>
</feature>
<name>A0A812QD73_9DINO</name>
<keyword evidence="4" id="KW-1185">Reference proteome</keyword>
<accession>A0A812QD73</accession>
<dbReference type="Gene3D" id="3.40.50.2300">
    <property type="match status" value="2"/>
</dbReference>
<feature type="transmembrane region" description="Helical" evidence="1">
    <location>
        <begin position="771"/>
        <end position="794"/>
    </location>
</feature>
<feature type="transmembrane region" description="Helical" evidence="1">
    <location>
        <begin position="450"/>
        <end position="471"/>
    </location>
</feature>
<evidence type="ECO:0000259" key="2">
    <source>
        <dbReference type="Pfam" id="PF07699"/>
    </source>
</evidence>
<dbReference type="EMBL" id="CAJNJA010016160">
    <property type="protein sequence ID" value="CAE7375678.1"/>
    <property type="molecule type" value="Genomic_DNA"/>
</dbReference>
<feature type="non-terminal residue" evidence="3">
    <location>
        <position position="795"/>
    </location>
</feature>
<proteinExistence type="predicted"/>
<evidence type="ECO:0000313" key="4">
    <source>
        <dbReference type="Proteomes" id="UP000601435"/>
    </source>
</evidence>
<keyword evidence="1" id="KW-0472">Membrane</keyword>
<feature type="transmembrane region" description="Helical" evidence="1">
    <location>
        <begin position="540"/>
        <end position="563"/>
    </location>
</feature>
<feature type="transmembrane region" description="Helical" evidence="1">
    <location>
        <begin position="735"/>
        <end position="756"/>
    </location>
</feature>
<feature type="transmembrane region" description="Helical" evidence="1">
    <location>
        <begin position="658"/>
        <end position="675"/>
    </location>
</feature>